<dbReference type="Gene3D" id="3.40.50.620">
    <property type="entry name" value="HUPs"/>
    <property type="match status" value="1"/>
</dbReference>
<sequence length="204" mass="22958">MILILRLLLTTLIIGILLFITIIALGNGYIYYQNQQYSPQKNADTIIILGAHIEGYPLRPSLMLQYRLDKAVDYWRENPEVTIVTTGGKTVGYSQSEAQVMQQYLIQQGIPQAQILLEEESTRTAHQFINAQSILKNAGKKVEEVVIITNDFHLPRSMMLAKRSGLTNISGLAGRTPQDQGSKITAHIREPLALLNSWLFDHPE</sequence>
<evidence type="ECO:0000313" key="4">
    <source>
        <dbReference type="Proteomes" id="UP000829542"/>
    </source>
</evidence>
<dbReference type="Pfam" id="PF02698">
    <property type="entry name" value="DUF218"/>
    <property type="match status" value="1"/>
</dbReference>
<protein>
    <submittedName>
        <fullName evidence="3">YdcF family protein</fullName>
    </submittedName>
</protein>
<dbReference type="InterPro" id="IPR003848">
    <property type="entry name" value="DUF218"/>
</dbReference>
<evidence type="ECO:0000256" key="1">
    <source>
        <dbReference type="SAM" id="Phobius"/>
    </source>
</evidence>
<dbReference type="EMBL" id="CP093379">
    <property type="protein sequence ID" value="UNM96579.1"/>
    <property type="molecule type" value="Genomic_DNA"/>
</dbReference>
<dbReference type="InterPro" id="IPR014729">
    <property type="entry name" value="Rossmann-like_a/b/a_fold"/>
</dbReference>
<dbReference type="PANTHER" id="PTHR30336">
    <property type="entry name" value="INNER MEMBRANE PROTEIN, PROBABLE PERMEASE"/>
    <property type="match status" value="1"/>
</dbReference>
<keyword evidence="1" id="KW-0812">Transmembrane</keyword>
<proteinExistence type="predicted"/>
<feature type="transmembrane region" description="Helical" evidence="1">
    <location>
        <begin position="7"/>
        <end position="32"/>
    </location>
</feature>
<dbReference type="CDD" id="cd06259">
    <property type="entry name" value="YdcF-like"/>
    <property type="match status" value="1"/>
</dbReference>
<dbReference type="RefSeq" id="WP_242150421.1">
    <property type="nucleotide sequence ID" value="NZ_CP093379.1"/>
</dbReference>
<evidence type="ECO:0000313" key="3">
    <source>
        <dbReference type="EMBL" id="UNM96579.1"/>
    </source>
</evidence>
<accession>A0ABY3X127</accession>
<keyword evidence="1" id="KW-1133">Transmembrane helix</keyword>
<name>A0ABY3X127_9GAMM</name>
<dbReference type="PANTHER" id="PTHR30336:SF4">
    <property type="entry name" value="ENVELOPE BIOGENESIS FACTOR ELYC"/>
    <property type="match status" value="1"/>
</dbReference>
<dbReference type="InterPro" id="IPR051599">
    <property type="entry name" value="Cell_Envelope_Assoc"/>
</dbReference>
<evidence type="ECO:0000259" key="2">
    <source>
        <dbReference type="Pfam" id="PF02698"/>
    </source>
</evidence>
<dbReference type="Proteomes" id="UP000829542">
    <property type="component" value="Chromosome"/>
</dbReference>
<organism evidence="3 4">
    <name type="scientific">Ignatzschineria rhizosphaerae</name>
    <dbReference type="NCBI Taxonomy" id="2923279"/>
    <lineage>
        <taxon>Bacteria</taxon>
        <taxon>Pseudomonadati</taxon>
        <taxon>Pseudomonadota</taxon>
        <taxon>Gammaproteobacteria</taxon>
        <taxon>Cardiobacteriales</taxon>
        <taxon>Ignatzschineriaceae</taxon>
        <taxon>Ignatzschineria</taxon>
    </lineage>
</organism>
<reference evidence="3 4" key="1">
    <citation type="submission" date="2022-03" db="EMBL/GenBank/DDBJ databases">
        <title>Ignatzschineria rhizosphaerae HR5S32.</title>
        <authorList>
            <person name="Sun J.Q."/>
            <person name="Feng J.Y."/>
        </authorList>
    </citation>
    <scope>NUCLEOTIDE SEQUENCE [LARGE SCALE GENOMIC DNA]</scope>
    <source>
        <strain evidence="3 4">HR5S32</strain>
    </source>
</reference>
<feature type="domain" description="DUF218" evidence="2">
    <location>
        <begin position="44"/>
        <end position="168"/>
    </location>
</feature>
<keyword evidence="4" id="KW-1185">Reference proteome</keyword>
<gene>
    <name evidence="3" type="ORF">MMG00_01580</name>
</gene>
<keyword evidence="1" id="KW-0472">Membrane</keyword>